<dbReference type="AlphaFoldDB" id="A0A5B9Y315"/>
<keyword evidence="1" id="KW-0812">Transmembrane</keyword>
<feature type="transmembrane region" description="Helical" evidence="1">
    <location>
        <begin position="77"/>
        <end position="94"/>
    </location>
</feature>
<feature type="transmembrane region" description="Helical" evidence="1">
    <location>
        <begin position="292"/>
        <end position="309"/>
    </location>
</feature>
<organism evidence="3 4">
    <name type="scientific">Spiroplasma chinense</name>
    <dbReference type="NCBI Taxonomy" id="216932"/>
    <lineage>
        <taxon>Bacteria</taxon>
        <taxon>Bacillati</taxon>
        <taxon>Mycoplasmatota</taxon>
        <taxon>Mollicutes</taxon>
        <taxon>Entomoplasmatales</taxon>
        <taxon>Spiroplasmataceae</taxon>
        <taxon>Spiroplasma</taxon>
    </lineage>
</organism>
<feature type="transmembrane region" description="Helical" evidence="1">
    <location>
        <begin position="316"/>
        <end position="335"/>
    </location>
</feature>
<dbReference type="KEGG" id="schi:SCHIN_v1c01530"/>
<dbReference type="InterPro" id="IPR003675">
    <property type="entry name" value="Rce1/LyrA-like_dom"/>
</dbReference>
<feature type="transmembrane region" description="Helical" evidence="1">
    <location>
        <begin position="106"/>
        <end position="128"/>
    </location>
</feature>
<keyword evidence="4" id="KW-1185">Reference proteome</keyword>
<dbReference type="RefSeq" id="WP_166507745.1">
    <property type="nucleotide sequence ID" value="NZ_CP043026.1"/>
</dbReference>
<feature type="transmembrane region" description="Helical" evidence="1">
    <location>
        <begin position="234"/>
        <end position="256"/>
    </location>
</feature>
<feature type="transmembrane region" description="Helical" evidence="1">
    <location>
        <begin position="140"/>
        <end position="158"/>
    </location>
</feature>
<proteinExistence type="predicted"/>
<feature type="transmembrane region" description="Helical" evidence="1">
    <location>
        <begin position="44"/>
        <end position="65"/>
    </location>
</feature>
<evidence type="ECO:0000256" key="1">
    <source>
        <dbReference type="SAM" id="Phobius"/>
    </source>
</evidence>
<feature type="transmembrane region" description="Helical" evidence="1">
    <location>
        <begin position="268"/>
        <end position="286"/>
    </location>
</feature>
<evidence type="ECO:0000259" key="2">
    <source>
        <dbReference type="Pfam" id="PF02517"/>
    </source>
</evidence>
<protein>
    <submittedName>
        <fullName evidence="3">CAAX amino terminal membrane bound protease</fullName>
    </submittedName>
</protein>
<dbReference type="GO" id="GO:0004175">
    <property type="term" value="F:endopeptidase activity"/>
    <property type="evidence" value="ECO:0007669"/>
    <property type="project" value="UniProtKB-ARBA"/>
</dbReference>
<evidence type="ECO:0000313" key="3">
    <source>
        <dbReference type="EMBL" id="QEH61351.1"/>
    </source>
</evidence>
<dbReference type="EMBL" id="CP043026">
    <property type="protein sequence ID" value="QEH61351.1"/>
    <property type="molecule type" value="Genomic_DNA"/>
</dbReference>
<dbReference type="Pfam" id="PF02517">
    <property type="entry name" value="Rce1-like"/>
    <property type="match status" value="1"/>
</dbReference>
<dbReference type="Proteomes" id="UP000323144">
    <property type="component" value="Chromosome"/>
</dbReference>
<feature type="transmembrane region" description="Helical" evidence="1">
    <location>
        <begin position="179"/>
        <end position="202"/>
    </location>
</feature>
<sequence length="337" mass="38003">MEKEKKWFKDFDGTPTKGWTKLDKYYHTKYDFNYTSVEWKTDGMIYLSACLIAPLFISILAKLFFGLSGSQGAQLTVQLLQIVCALIGMVVLWQRDPKGFWRSGRAWFFVYSALPLALSIVAGIILAAIPGLENGYGQDFTMMVISIANAATILALMYKLDKVIFFRIRETFKLHWKSLLVTAIIGFIILFSVSNLLFGIVFEKIIFKINEQSQNQQNLYGPLSDANASTIVKVIYAMLLFIYAVALGPLLEEFVFRNSWFTAVSNKWLAFVTSSIMFGFLHYGTTGDFEHALSYTSAGFVLGGVFLFSKGNLTHTWMVHLLNNAVSFALMFIPLSV</sequence>
<evidence type="ECO:0000313" key="4">
    <source>
        <dbReference type="Proteomes" id="UP000323144"/>
    </source>
</evidence>
<dbReference type="GO" id="GO:0080120">
    <property type="term" value="P:CAAX-box protein maturation"/>
    <property type="evidence" value="ECO:0007669"/>
    <property type="project" value="UniProtKB-ARBA"/>
</dbReference>
<dbReference type="GO" id="GO:0006508">
    <property type="term" value="P:proteolysis"/>
    <property type="evidence" value="ECO:0007669"/>
    <property type="project" value="UniProtKB-KW"/>
</dbReference>
<feature type="domain" description="CAAX prenyl protease 2/Lysostaphin resistance protein A-like" evidence="2">
    <location>
        <begin position="237"/>
        <end position="326"/>
    </location>
</feature>
<keyword evidence="3" id="KW-0378">Hydrolase</keyword>
<keyword evidence="3" id="KW-0645">Protease</keyword>
<reference evidence="3 4" key="1">
    <citation type="submission" date="2019-08" db="EMBL/GenBank/DDBJ databases">
        <title>Complete genome sequence of Spiroplasma chinense CCH (DSM 19755).</title>
        <authorList>
            <person name="Shen H.-Y."/>
            <person name="Lin Y.-C."/>
            <person name="Chou L."/>
            <person name="Kuo C.-H."/>
        </authorList>
    </citation>
    <scope>NUCLEOTIDE SEQUENCE [LARGE SCALE GENOMIC DNA]</scope>
    <source>
        <strain evidence="3 4">CCH</strain>
    </source>
</reference>
<accession>A0A5B9Y315</accession>
<gene>
    <name evidence="3" type="ORF">SCHIN_v1c01530</name>
</gene>
<keyword evidence="1" id="KW-1133">Transmembrane helix</keyword>
<keyword evidence="1" id="KW-0472">Membrane</keyword>
<name>A0A5B9Y315_9MOLU</name>